<dbReference type="RefSeq" id="WP_191429108.1">
    <property type="nucleotide sequence ID" value="NZ_JACLYY010000009.1"/>
</dbReference>
<keyword evidence="5" id="KW-1185">Reference proteome</keyword>
<dbReference type="Proteomes" id="UP000716906">
    <property type="component" value="Unassembled WGS sequence"/>
</dbReference>
<dbReference type="GO" id="GO:0016740">
    <property type="term" value="F:transferase activity"/>
    <property type="evidence" value="ECO:0007669"/>
    <property type="project" value="UniProtKB-KW"/>
</dbReference>
<comment type="caution">
    <text evidence="4">The sequence shown here is derived from an EMBL/GenBank/DDBJ whole genome shotgun (WGS) entry which is preliminary data.</text>
</comment>
<dbReference type="EMBL" id="JACLYY010000009">
    <property type="protein sequence ID" value="MBM6738408.1"/>
    <property type="molecule type" value="Genomic_DNA"/>
</dbReference>
<organism evidence="4 5">
    <name type="scientific">Faecalicatena fissicatena</name>
    <dbReference type="NCBI Taxonomy" id="290055"/>
    <lineage>
        <taxon>Bacteria</taxon>
        <taxon>Bacillati</taxon>
        <taxon>Bacillota</taxon>
        <taxon>Clostridia</taxon>
        <taxon>Lachnospirales</taxon>
        <taxon>Lachnospiraceae</taxon>
        <taxon>Faecalicatena</taxon>
    </lineage>
</organism>
<proteinExistence type="inferred from homology"/>
<keyword evidence="2 4" id="KW-0808">Transferase</keyword>
<feature type="domain" description="4'-phosphopantetheinyl transferase" evidence="3">
    <location>
        <begin position="88"/>
        <end position="179"/>
    </location>
</feature>
<dbReference type="PANTHER" id="PTHR12215:SF10">
    <property type="entry name" value="L-AMINOADIPATE-SEMIALDEHYDE DEHYDROGENASE-PHOSPHOPANTETHEINYL TRANSFERASE"/>
    <property type="match status" value="1"/>
</dbReference>
<evidence type="ECO:0000313" key="4">
    <source>
        <dbReference type="EMBL" id="MBM6738408.1"/>
    </source>
</evidence>
<evidence type="ECO:0000256" key="2">
    <source>
        <dbReference type="ARBA" id="ARBA00022679"/>
    </source>
</evidence>
<accession>A0ABS2E9U4</accession>
<evidence type="ECO:0000259" key="3">
    <source>
        <dbReference type="Pfam" id="PF01648"/>
    </source>
</evidence>
<sequence>MVYTWIADISPLREEQIYRKYYEKAPDFRREKADQLRFPQDRAQSVGVWALLEKMRKRYGAGPDQVFNLSHSGDYVLCSISTEREEKVGCDIETVKEARMRVARRFFLPSETAWVEGQPSERERAEAFYRLWVLKESFMKAVRRGMGLDTRSFEIGFDGEDRPFLVRKPWQYPERYYYREYQVSGINARIAVCSTDGAFGEIYQELLE</sequence>
<gene>
    <name evidence="4" type="ORF">H7U36_09915</name>
</gene>
<evidence type="ECO:0000313" key="5">
    <source>
        <dbReference type="Proteomes" id="UP000716906"/>
    </source>
</evidence>
<dbReference type="Gene3D" id="3.90.470.20">
    <property type="entry name" value="4'-phosphopantetheinyl transferase domain"/>
    <property type="match status" value="1"/>
</dbReference>
<dbReference type="SUPFAM" id="SSF56214">
    <property type="entry name" value="4'-phosphopantetheinyl transferase"/>
    <property type="match status" value="2"/>
</dbReference>
<reference evidence="4 5" key="1">
    <citation type="journal article" date="2021" name="Sci. Rep.">
        <title>The distribution of antibiotic resistance genes in chicken gut microbiota commensals.</title>
        <authorList>
            <person name="Juricova H."/>
            <person name="Matiasovicova J."/>
            <person name="Kubasova T."/>
            <person name="Cejkova D."/>
            <person name="Rychlik I."/>
        </authorList>
    </citation>
    <scope>NUCLEOTIDE SEQUENCE [LARGE SCALE GENOMIC DNA]</scope>
    <source>
        <strain evidence="4 5">An773</strain>
    </source>
</reference>
<comment type="similarity">
    <text evidence="1">Belongs to the P-Pant transferase superfamily. Gsp/Sfp/HetI/AcpT family.</text>
</comment>
<dbReference type="InterPro" id="IPR037143">
    <property type="entry name" value="4-PPantetheinyl_Trfase_dom_sf"/>
</dbReference>
<name>A0ABS2E9U4_9FIRM</name>
<dbReference type="InterPro" id="IPR050559">
    <property type="entry name" value="P-Pant_transferase_sf"/>
</dbReference>
<dbReference type="Pfam" id="PF01648">
    <property type="entry name" value="ACPS"/>
    <property type="match status" value="1"/>
</dbReference>
<dbReference type="PANTHER" id="PTHR12215">
    <property type="entry name" value="PHOSPHOPANTETHEINE TRANSFERASE"/>
    <property type="match status" value="1"/>
</dbReference>
<evidence type="ECO:0000256" key="1">
    <source>
        <dbReference type="ARBA" id="ARBA00010990"/>
    </source>
</evidence>
<dbReference type="InterPro" id="IPR008278">
    <property type="entry name" value="4-PPantetheinyl_Trfase_dom"/>
</dbReference>
<protein>
    <submittedName>
        <fullName evidence="4">4'-phosphopantetheinyl transferase superfamily protein</fullName>
    </submittedName>
</protein>